<dbReference type="FunFam" id="3.40.630.30:FF:000248">
    <property type="entry name" value="N-acetyltransferase 9-like protein"/>
    <property type="match status" value="1"/>
</dbReference>
<accession>A0AAW1KN24</accession>
<evidence type="ECO:0000256" key="3">
    <source>
        <dbReference type="ARBA" id="ARBA00023315"/>
    </source>
</evidence>
<feature type="domain" description="N-acetyltransferase" evidence="5">
    <location>
        <begin position="14"/>
        <end position="159"/>
    </location>
</feature>
<keyword evidence="2" id="KW-0808">Transferase</keyword>
<evidence type="ECO:0000256" key="1">
    <source>
        <dbReference type="ARBA" id="ARBA00009342"/>
    </source>
</evidence>
<keyword evidence="3" id="KW-0012">Acyltransferase</keyword>
<dbReference type="AlphaFoldDB" id="A0AAW1KN24"/>
<reference evidence="6 7" key="1">
    <citation type="journal article" date="2024" name="BMC Genomics">
        <title>De novo assembly and annotation of Popillia japonica's genome with initial clues to its potential as an invasive pest.</title>
        <authorList>
            <person name="Cucini C."/>
            <person name="Boschi S."/>
            <person name="Funari R."/>
            <person name="Cardaioli E."/>
            <person name="Iannotti N."/>
            <person name="Marturano G."/>
            <person name="Paoli F."/>
            <person name="Bruttini M."/>
            <person name="Carapelli A."/>
            <person name="Frati F."/>
            <person name="Nardi F."/>
        </authorList>
    </citation>
    <scope>NUCLEOTIDE SEQUENCE [LARGE SCALE GENOMIC DNA]</scope>
    <source>
        <strain evidence="6">DMR45628</strain>
    </source>
</reference>
<sequence>MLINRFTTIIGKKVVLVPYRKEHVLKYHKWMKSEELLRLTGSEPLSLDEEYNMQQSWLMDTNKCTFIVLEKEKYDETQNEIDSMIGDTNLFFANPESTLVAEAEIMIAEPDSRGKGYGFEAMMIMFLYGIEKLNVKHYIVKITMDNRPSLQMFMRMGFVQTSQSEIFQEITLEKVVDSEWITWIKNCVNPEINEKQE</sequence>
<dbReference type="GO" id="GO:0008080">
    <property type="term" value="F:N-acetyltransferase activity"/>
    <property type="evidence" value="ECO:0007669"/>
    <property type="project" value="InterPro"/>
</dbReference>
<gene>
    <name evidence="6" type="ORF">QE152_g22079</name>
</gene>
<comment type="caution">
    <text evidence="6">The sequence shown here is derived from an EMBL/GenBank/DDBJ whole genome shotgun (WGS) entry which is preliminary data.</text>
</comment>
<dbReference type="Pfam" id="PF13302">
    <property type="entry name" value="Acetyltransf_3"/>
    <property type="match status" value="1"/>
</dbReference>
<keyword evidence="7" id="KW-1185">Reference proteome</keyword>
<dbReference type="Gene3D" id="3.40.630.30">
    <property type="match status" value="1"/>
</dbReference>
<proteinExistence type="inferred from homology"/>
<dbReference type="PANTHER" id="PTHR13256:SF16">
    <property type="entry name" value="ALPHA_BETA-TUBULIN-N-ACETYLTRANSFERASE 9"/>
    <property type="match status" value="1"/>
</dbReference>
<dbReference type="InterPro" id="IPR000182">
    <property type="entry name" value="GNAT_dom"/>
</dbReference>
<evidence type="ECO:0000256" key="4">
    <source>
        <dbReference type="ARBA" id="ARBA00069551"/>
    </source>
</evidence>
<evidence type="ECO:0000259" key="5">
    <source>
        <dbReference type="Pfam" id="PF13302"/>
    </source>
</evidence>
<dbReference type="SUPFAM" id="SSF55729">
    <property type="entry name" value="Acyl-CoA N-acyltransferases (Nat)"/>
    <property type="match status" value="1"/>
</dbReference>
<name>A0AAW1KN24_POPJA</name>
<evidence type="ECO:0000256" key="2">
    <source>
        <dbReference type="ARBA" id="ARBA00022679"/>
    </source>
</evidence>
<dbReference type="PANTHER" id="PTHR13256">
    <property type="entry name" value="N-ACETYLTRANSFERASE 9"/>
    <property type="match status" value="1"/>
</dbReference>
<protein>
    <recommendedName>
        <fullName evidence="4">N-acetyltransferase 9-like protein</fullName>
    </recommendedName>
</protein>
<dbReference type="InterPro" id="IPR016181">
    <property type="entry name" value="Acyl_CoA_acyltransferase"/>
</dbReference>
<organism evidence="6 7">
    <name type="scientific">Popillia japonica</name>
    <name type="common">Japanese beetle</name>
    <dbReference type="NCBI Taxonomy" id="7064"/>
    <lineage>
        <taxon>Eukaryota</taxon>
        <taxon>Metazoa</taxon>
        <taxon>Ecdysozoa</taxon>
        <taxon>Arthropoda</taxon>
        <taxon>Hexapoda</taxon>
        <taxon>Insecta</taxon>
        <taxon>Pterygota</taxon>
        <taxon>Neoptera</taxon>
        <taxon>Endopterygota</taxon>
        <taxon>Coleoptera</taxon>
        <taxon>Polyphaga</taxon>
        <taxon>Scarabaeiformia</taxon>
        <taxon>Scarabaeidae</taxon>
        <taxon>Rutelinae</taxon>
        <taxon>Popillia</taxon>
    </lineage>
</organism>
<evidence type="ECO:0000313" key="7">
    <source>
        <dbReference type="Proteomes" id="UP001458880"/>
    </source>
</evidence>
<dbReference type="Proteomes" id="UP001458880">
    <property type="component" value="Unassembled WGS sequence"/>
</dbReference>
<comment type="similarity">
    <text evidence="1">Belongs to the acetyltransferase family. GNAT subfamily.</text>
</comment>
<dbReference type="InterPro" id="IPR039135">
    <property type="entry name" value="NAT9-like"/>
</dbReference>
<evidence type="ECO:0000313" key="6">
    <source>
        <dbReference type="EMBL" id="KAK9720444.1"/>
    </source>
</evidence>
<dbReference type="EMBL" id="JASPKY010000210">
    <property type="protein sequence ID" value="KAK9720444.1"/>
    <property type="molecule type" value="Genomic_DNA"/>
</dbReference>